<keyword evidence="1" id="KW-0812">Transmembrane</keyword>
<dbReference type="AlphaFoldDB" id="A0A438IVV4"/>
<comment type="caution">
    <text evidence="2">The sequence shown here is derived from an EMBL/GenBank/DDBJ whole genome shotgun (WGS) entry which is preliminary data.</text>
</comment>
<sequence length="159" mass="17128">MAHHLPSFMAKSLMAPHPSMPKGTLLTSFFALFCQKERSTHPTLLMQICISIPPKTIKAAGAGLLVFALAVGIDFTFHSTHLSPTCSHLLSTTIMLCGSLSVASLASLLFPDTCRPLISHLPLAFAWQLAWAYPKVAGGSTRVSWSNSRRCSQAYNNGA</sequence>
<evidence type="ECO:0000256" key="1">
    <source>
        <dbReference type="SAM" id="Phobius"/>
    </source>
</evidence>
<evidence type="ECO:0000313" key="3">
    <source>
        <dbReference type="Proteomes" id="UP000288805"/>
    </source>
</evidence>
<keyword evidence="1" id="KW-1133">Transmembrane helix</keyword>
<dbReference type="Proteomes" id="UP000288805">
    <property type="component" value="Unassembled WGS sequence"/>
</dbReference>
<proteinExistence type="predicted"/>
<accession>A0A438IVV4</accession>
<protein>
    <submittedName>
        <fullName evidence="2">Uncharacterized protein</fullName>
    </submittedName>
</protein>
<feature type="transmembrane region" description="Helical" evidence="1">
    <location>
        <begin position="59"/>
        <end position="77"/>
    </location>
</feature>
<feature type="transmembrane region" description="Helical" evidence="1">
    <location>
        <begin position="89"/>
        <end position="110"/>
    </location>
</feature>
<organism evidence="2 3">
    <name type="scientific">Vitis vinifera</name>
    <name type="common">Grape</name>
    <dbReference type="NCBI Taxonomy" id="29760"/>
    <lineage>
        <taxon>Eukaryota</taxon>
        <taxon>Viridiplantae</taxon>
        <taxon>Streptophyta</taxon>
        <taxon>Embryophyta</taxon>
        <taxon>Tracheophyta</taxon>
        <taxon>Spermatophyta</taxon>
        <taxon>Magnoliopsida</taxon>
        <taxon>eudicotyledons</taxon>
        <taxon>Gunneridae</taxon>
        <taxon>Pentapetalae</taxon>
        <taxon>rosids</taxon>
        <taxon>Vitales</taxon>
        <taxon>Vitaceae</taxon>
        <taxon>Viteae</taxon>
        <taxon>Vitis</taxon>
    </lineage>
</organism>
<evidence type="ECO:0000313" key="2">
    <source>
        <dbReference type="EMBL" id="RVX00857.1"/>
    </source>
</evidence>
<dbReference type="EMBL" id="QGNW01000079">
    <property type="protein sequence ID" value="RVX00857.1"/>
    <property type="molecule type" value="Genomic_DNA"/>
</dbReference>
<name>A0A438IVV4_VITVI</name>
<keyword evidence="1" id="KW-0472">Membrane</keyword>
<reference evidence="2 3" key="1">
    <citation type="journal article" date="2018" name="PLoS Genet.">
        <title>Population sequencing reveals clonal diversity and ancestral inbreeding in the grapevine cultivar Chardonnay.</title>
        <authorList>
            <person name="Roach M.J."/>
            <person name="Johnson D.L."/>
            <person name="Bohlmann J."/>
            <person name="van Vuuren H.J."/>
            <person name="Jones S.J."/>
            <person name="Pretorius I.S."/>
            <person name="Schmidt S.A."/>
            <person name="Borneman A.R."/>
        </authorList>
    </citation>
    <scope>NUCLEOTIDE SEQUENCE [LARGE SCALE GENOMIC DNA]</scope>
    <source>
        <strain evidence="3">cv. Chardonnay</strain>
        <tissue evidence="2">Leaf</tissue>
    </source>
</reference>
<gene>
    <name evidence="2" type="ORF">CK203_026457</name>
</gene>